<reference evidence="1 2" key="1">
    <citation type="submission" date="2020-02" db="EMBL/GenBank/DDBJ databases">
        <title>Genome analysis of Thermosulfuriphilus ammonigenes ST65T, an anaerobic thermophilic chemolithoautotrophic bacterium isolated from a deep-sea hydrothermal vent.</title>
        <authorList>
            <person name="Slobodkina G."/>
            <person name="Allioux M."/>
            <person name="Merkel A."/>
            <person name="Alain K."/>
            <person name="Jebbar M."/>
            <person name="Slobodkin A."/>
        </authorList>
    </citation>
    <scope>NUCLEOTIDE SEQUENCE [LARGE SCALE GENOMIC DNA]</scope>
    <source>
        <strain evidence="1 2">ST65</strain>
    </source>
</reference>
<keyword evidence="2" id="KW-1185">Reference proteome</keyword>
<gene>
    <name evidence="1" type="ORF">G4V39_00150</name>
</gene>
<dbReference type="Proteomes" id="UP000502179">
    <property type="component" value="Chromosome"/>
</dbReference>
<dbReference type="RefSeq" id="WP_166030997.1">
    <property type="nucleotide sequence ID" value="NZ_CP048877.1"/>
</dbReference>
<organism evidence="1 2">
    <name type="scientific">Thermosulfuriphilus ammonigenes</name>
    <dbReference type="NCBI Taxonomy" id="1936021"/>
    <lineage>
        <taxon>Bacteria</taxon>
        <taxon>Pseudomonadati</taxon>
        <taxon>Thermodesulfobacteriota</taxon>
        <taxon>Thermodesulfobacteria</taxon>
        <taxon>Thermodesulfobacteriales</taxon>
        <taxon>Thermodesulfobacteriaceae</taxon>
        <taxon>Thermosulfuriphilus</taxon>
    </lineage>
</organism>
<dbReference type="GO" id="GO:0032259">
    <property type="term" value="P:methylation"/>
    <property type="evidence" value="ECO:0007669"/>
    <property type="project" value="UniProtKB-KW"/>
</dbReference>
<proteinExistence type="predicted"/>
<dbReference type="Gene3D" id="3.40.50.150">
    <property type="entry name" value="Vaccinia Virus protein VP39"/>
    <property type="match status" value="1"/>
</dbReference>
<name>A0A6G7PSX3_9BACT</name>
<dbReference type="KEGG" id="tav:G4V39_00150"/>
<keyword evidence="1" id="KW-0808">Transferase</keyword>
<dbReference type="SUPFAM" id="SSF53335">
    <property type="entry name" value="S-adenosyl-L-methionine-dependent methyltransferases"/>
    <property type="match status" value="1"/>
</dbReference>
<sequence>MFKDFDLDKIDLKKIEELYSKCLKKYGFQPQSVGWNDEKSHFLRFEKLVQVIEDPLVAITINDLGCGYGALFSFLVARQFNVSLYRGYDISQDMLNAAQSFISDKRAFFIQSNVLLHPADYSFASGIFNVKFDIDVQVWEKYIIYILNNLNQFSLKGFAFNLLTTYVDFKRDHLYYGDPLFYFDFCKRYFSKKVSLLHDYDLFEWTILVKK</sequence>
<protein>
    <submittedName>
        <fullName evidence="1">Class I SAM-dependent methyltransferase</fullName>
    </submittedName>
</protein>
<dbReference type="InterPro" id="IPR029063">
    <property type="entry name" value="SAM-dependent_MTases_sf"/>
</dbReference>
<evidence type="ECO:0000313" key="1">
    <source>
        <dbReference type="EMBL" id="QIJ70774.1"/>
    </source>
</evidence>
<dbReference type="EMBL" id="CP048877">
    <property type="protein sequence ID" value="QIJ70774.1"/>
    <property type="molecule type" value="Genomic_DNA"/>
</dbReference>
<evidence type="ECO:0000313" key="2">
    <source>
        <dbReference type="Proteomes" id="UP000502179"/>
    </source>
</evidence>
<dbReference type="AlphaFoldDB" id="A0A6G7PSX3"/>
<keyword evidence="1" id="KW-0489">Methyltransferase</keyword>
<dbReference type="GO" id="GO:0008168">
    <property type="term" value="F:methyltransferase activity"/>
    <property type="evidence" value="ECO:0007669"/>
    <property type="project" value="UniProtKB-KW"/>
</dbReference>
<accession>A0A6G7PSX3</accession>